<organism evidence="12 13">
    <name type="scientific">Hohenbuehelia grisea</name>
    <dbReference type="NCBI Taxonomy" id="104357"/>
    <lineage>
        <taxon>Eukaryota</taxon>
        <taxon>Fungi</taxon>
        <taxon>Dikarya</taxon>
        <taxon>Basidiomycota</taxon>
        <taxon>Agaricomycotina</taxon>
        <taxon>Agaricomycetes</taxon>
        <taxon>Agaricomycetidae</taxon>
        <taxon>Agaricales</taxon>
        <taxon>Pleurotineae</taxon>
        <taxon>Pleurotaceae</taxon>
        <taxon>Hohenbuehelia</taxon>
    </lineage>
</organism>
<evidence type="ECO:0000256" key="2">
    <source>
        <dbReference type="ARBA" id="ARBA00007904"/>
    </source>
</evidence>
<name>A0ABR3JS53_9AGAR</name>
<proteinExistence type="inferred from homology"/>
<keyword evidence="7" id="KW-1133">Transmembrane helix</keyword>
<accession>A0ABR3JS53</accession>
<feature type="region of interest" description="Disordered" evidence="10">
    <location>
        <begin position="549"/>
        <end position="573"/>
    </location>
</feature>
<evidence type="ECO:0000256" key="6">
    <source>
        <dbReference type="ARBA" id="ARBA00022824"/>
    </source>
</evidence>
<evidence type="ECO:0000256" key="1">
    <source>
        <dbReference type="ARBA" id="ARBA00004115"/>
    </source>
</evidence>
<evidence type="ECO:0000313" key="13">
    <source>
        <dbReference type="Proteomes" id="UP001556367"/>
    </source>
</evidence>
<dbReference type="EMBL" id="JASNQZ010000003">
    <property type="protein sequence ID" value="KAL0958634.1"/>
    <property type="molecule type" value="Genomic_DNA"/>
</dbReference>
<dbReference type="InterPro" id="IPR026895">
    <property type="entry name" value="EMC1"/>
</dbReference>
<keyword evidence="5" id="KW-0732">Signal</keyword>
<keyword evidence="4" id="KW-0812">Transmembrane</keyword>
<evidence type="ECO:0000313" key="12">
    <source>
        <dbReference type="EMBL" id="KAL0958634.1"/>
    </source>
</evidence>
<reference evidence="13" key="1">
    <citation type="submission" date="2024-06" db="EMBL/GenBank/DDBJ databases">
        <title>Multi-omics analyses provide insights into the biosynthesis of the anticancer antibiotic pleurotin in Hohenbuehelia grisea.</title>
        <authorList>
            <person name="Weaver J.A."/>
            <person name="Alberti F."/>
        </authorList>
    </citation>
    <scope>NUCLEOTIDE SEQUENCE [LARGE SCALE GENOMIC DNA]</scope>
    <source>
        <strain evidence="13">T-177</strain>
    </source>
</reference>
<evidence type="ECO:0000256" key="8">
    <source>
        <dbReference type="ARBA" id="ARBA00023136"/>
    </source>
</evidence>
<evidence type="ECO:0000256" key="9">
    <source>
        <dbReference type="ARBA" id="ARBA00023180"/>
    </source>
</evidence>
<evidence type="ECO:0000256" key="5">
    <source>
        <dbReference type="ARBA" id="ARBA00022729"/>
    </source>
</evidence>
<evidence type="ECO:0000256" key="4">
    <source>
        <dbReference type="ARBA" id="ARBA00022692"/>
    </source>
</evidence>
<feature type="domain" description="ER membrane protein complex subunit 1 C-terminal" evidence="11">
    <location>
        <begin position="465"/>
        <end position="583"/>
    </location>
</feature>
<keyword evidence="9" id="KW-0325">Glycoprotein</keyword>
<dbReference type="PANTHER" id="PTHR21573">
    <property type="entry name" value="ER MEMBRANE PROTEIN COMPLEX SUBUNIT 1"/>
    <property type="match status" value="1"/>
</dbReference>
<evidence type="ECO:0000259" key="11">
    <source>
        <dbReference type="Pfam" id="PF07774"/>
    </source>
</evidence>
<sequence>MESKSLVFGFTVEQFLIPSVDLVGVFLFDLATRSLQELVGEARSTQGLYNRSATLDCAQPSDLRPLTHIALRTSTGAVQLWQHDQVHVRKRSRASFVELPEQAQDSAHSVDGEEGSVQRVLRQAHDARGFPGDALSSSSPPSLSQHDLPLARDAFGFRQVLVFATLYGIVYGVDTRTGEIVWSRLMGWGWAHETGGSVACEGSRKAKCLEAIVVAQRRSDNTLIDTVVYHIDATMGKNVGSSAAAEGMDDGFLAGMDVIPGPLMESWVFSSGRLGLSVHLVCIYPDTPETQAFRQLAPSLNFPLRSLGAPRELPNHRVSDADLGPSFGAPQESGPRAVAHPTRKLALLPGETFLSKQSASRGTGNIASVGKVLANRTTLYKYLNPRVFVILSQVQAGAGDGEAETSTSSARTEAMCAAGSSTLLKAPCCIVYCSRRLAGCATCMCRWRRIGSYTIASMGQTAGKGTTKGWKMVTVELYEGKGVDDKTKSSEISAFSEGIMDLTALEQAYVFPHGITAMAATSTKFGISSKDITVATKNNKIQSIPRRMLNPRRPNRKSTAEKQEEMLFPYDPLVPDDARQTLSDVGV</sequence>
<evidence type="ECO:0000256" key="3">
    <source>
        <dbReference type="ARBA" id="ARBA00020824"/>
    </source>
</evidence>
<comment type="subcellular location">
    <subcellularLocation>
        <location evidence="1">Endoplasmic reticulum membrane</location>
        <topology evidence="1">Single-pass type I membrane protein</topology>
    </subcellularLocation>
</comment>
<evidence type="ECO:0000256" key="10">
    <source>
        <dbReference type="SAM" id="MobiDB-lite"/>
    </source>
</evidence>
<dbReference type="Pfam" id="PF07774">
    <property type="entry name" value="EMC1_C"/>
    <property type="match status" value="1"/>
</dbReference>
<dbReference type="Proteomes" id="UP001556367">
    <property type="component" value="Unassembled WGS sequence"/>
</dbReference>
<comment type="similarity">
    <text evidence="2">Belongs to the EMC1 family.</text>
</comment>
<keyword evidence="13" id="KW-1185">Reference proteome</keyword>
<dbReference type="PANTHER" id="PTHR21573:SF0">
    <property type="entry name" value="ER MEMBRANE PROTEIN COMPLEX SUBUNIT 1"/>
    <property type="match status" value="1"/>
</dbReference>
<comment type="caution">
    <text evidence="12">The sequence shown here is derived from an EMBL/GenBank/DDBJ whole genome shotgun (WGS) entry which is preliminary data.</text>
</comment>
<evidence type="ECO:0000256" key="7">
    <source>
        <dbReference type="ARBA" id="ARBA00022989"/>
    </source>
</evidence>
<dbReference type="InterPro" id="IPR011678">
    <property type="entry name" value="EMC1_C"/>
</dbReference>
<keyword evidence="8" id="KW-0472">Membrane</keyword>
<gene>
    <name evidence="12" type="ORF">HGRIS_013971</name>
</gene>
<protein>
    <recommendedName>
        <fullName evidence="3">ER membrane protein complex subunit 1</fullName>
    </recommendedName>
</protein>
<keyword evidence="6" id="KW-0256">Endoplasmic reticulum</keyword>